<name>A0A3P2AEL3_9BACE</name>
<dbReference type="EMBL" id="CAACYH010000004">
    <property type="protein sequence ID" value="VFB13747.1"/>
    <property type="molecule type" value="Genomic_DNA"/>
</dbReference>
<dbReference type="Proteomes" id="UP000396835">
    <property type="component" value="Unassembled WGS sequence"/>
</dbReference>
<reference evidence="3 5" key="2">
    <citation type="submission" date="2019-02" db="EMBL/GenBank/DDBJ databases">
        <authorList>
            <consortium name="Pathogen Informatics"/>
        </authorList>
    </citation>
    <scope>NUCLEOTIDE SEQUENCE [LARGE SCALE GENOMIC DNA]</scope>
    <source>
        <strain evidence="3 5">3012STDY7078512</strain>
    </source>
</reference>
<evidence type="ECO:0000313" key="3">
    <source>
        <dbReference type="EMBL" id="VFB13747.1"/>
    </source>
</evidence>
<evidence type="ECO:0000313" key="4">
    <source>
        <dbReference type="Proteomes" id="UP000279562"/>
    </source>
</evidence>
<accession>A0A3P2AEL3</accession>
<organism evidence="2 4">
    <name type="scientific">Prevotella heparinolytica</name>
    <dbReference type="NCBI Taxonomy" id="28113"/>
    <lineage>
        <taxon>Bacteria</taxon>
        <taxon>Pseudomonadati</taxon>
        <taxon>Bacteroidota</taxon>
        <taxon>Bacteroidia</taxon>
        <taxon>Bacteroidales</taxon>
        <taxon>Bacteroidaceae</taxon>
        <taxon>Bacteroides</taxon>
    </lineage>
</organism>
<evidence type="ECO:0000313" key="5">
    <source>
        <dbReference type="Proteomes" id="UP000396835"/>
    </source>
</evidence>
<dbReference type="PROSITE" id="PS51257">
    <property type="entry name" value="PROKAR_LIPOPROTEIN"/>
    <property type="match status" value="1"/>
</dbReference>
<keyword evidence="1" id="KW-0732">Signal</keyword>
<dbReference type="OrthoDB" id="1033976at2"/>
<dbReference type="Proteomes" id="UP000279562">
    <property type="component" value="Unassembled WGS sequence"/>
</dbReference>
<feature type="signal peptide" evidence="1">
    <location>
        <begin position="1"/>
        <end position="27"/>
    </location>
</feature>
<proteinExistence type="predicted"/>
<sequence length="129" mass="14083">MKIKNLTKSLLALVCMMTVTFSFTSCSDDDEDLTIITYVAEGSLVDSSGSMMGVFTAIPEYTEAIGKVMGGLYLTTAKDSEVIKACDAVYQRQRTAYPTLKGYVEIHRGESSTEGATATSKVIKTYKYE</sequence>
<keyword evidence="4" id="KW-1185">Reference proteome</keyword>
<dbReference type="AlphaFoldDB" id="A0A3P2AEL3"/>
<dbReference type="EMBL" id="RQYF01000002">
    <property type="protein sequence ID" value="RRD93235.1"/>
    <property type="molecule type" value="Genomic_DNA"/>
</dbReference>
<reference evidence="2 4" key="1">
    <citation type="submission" date="2018-11" db="EMBL/GenBank/DDBJ databases">
        <title>Genomes From Bacteria Associated with the Canine Oral Cavity: a Test Case for Automated Genome-Based Taxonomic Assignment.</title>
        <authorList>
            <person name="Coil D.A."/>
            <person name="Jospin G."/>
            <person name="Darling A.E."/>
            <person name="Wallis C."/>
            <person name="Davis I.J."/>
            <person name="Harris S."/>
            <person name="Eisen J.A."/>
            <person name="Holcombe L.J."/>
            <person name="O'Flynn C."/>
        </authorList>
    </citation>
    <scope>NUCLEOTIDE SEQUENCE [LARGE SCALE GENOMIC DNA]</scope>
    <source>
        <strain evidence="2 4">OH1047_COT-310</strain>
    </source>
</reference>
<evidence type="ECO:0000313" key="2">
    <source>
        <dbReference type="EMBL" id="RRD93235.1"/>
    </source>
</evidence>
<evidence type="ECO:0000256" key="1">
    <source>
        <dbReference type="SAM" id="SignalP"/>
    </source>
</evidence>
<dbReference type="RefSeq" id="WP_125238155.1">
    <property type="nucleotide sequence ID" value="NZ_CAACYH010000004.1"/>
</dbReference>
<protein>
    <recommendedName>
        <fullName evidence="6">Lipoprotein</fullName>
    </recommendedName>
</protein>
<feature type="chain" id="PRO_5036341184" description="Lipoprotein" evidence="1">
    <location>
        <begin position="28"/>
        <end position="129"/>
    </location>
</feature>
<gene>
    <name evidence="2" type="ORF">EII33_01145</name>
    <name evidence="3" type="ORF">NCTC7812_01275</name>
</gene>
<evidence type="ECO:0008006" key="6">
    <source>
        <dbReference type="Google" id="ProtNLM"/>
    </source>
</evidence>